<evidence type="ECO:0000256" key="2">
    <source>
        <dbReference type="ARBA" id="ARBA00022676"/>
    </source>
</evidence>
<dbReference type="OrthoDB" id="9766299at2"/>
<feature type="transmembrane region" description="Helical" evidence="4">
    <location>
        <begin position="6"/>
        <end position="38"/>
    </location>
</feature>
<organism evidence="6 7">
    <name type="scientific">Rhodothermus profundi</name>
    <dbReference type="NCBI Taxonomy" id="633813"/>
    <lineage>
        <taxon>Bacteria</taxon>
        <taxon>Pseudomonadati</taxon>
        <taxon>Rhodothermota</taxon>
        <taxon>Rhodothermia</taxon>
        <taxon>Rhodothermales</taxon>
        <taxon>Rhodothermaceae</taxon>
        <taxon>Rhodothermus</taxon>
    </lineage>
</organism>
<dbReference type="Proteomes" id="UP000185812">
    <property type="component" value="Unassembled WGS sequence"/>
</dbReference>
<evidence type="ECO:0000256" key="1">
    <source>
        <dbReference type="ARBA" id="ARBA00006739"/>
    </source>
</evidence>
<feature type="transmembrane region" description="Helical" evidence="4">
    <location>
        <begin position="386"/>
        <end position="408"/>
    </location>
</feature>
<dbReference type="SUPFAM" id="SSF53448">
    <property type="entry name" value="Nucleotide-diphospho-sugar transferases"/>
    <property type="match status" value="1"/>
</dbReference>
<keyword evidence="2" id="KW-0328">Glycosyltransferase</keyword>
<keyword evidence="4" id="KW-0472">Membrane</keyword>
<protein>
    <submittedName>
        <fullName evidence="6">Glycosyltransferase, catalytic subunit of cellulose synthase and poly-beta-1,6-N-acetylglucosamine synthase</fullName>
    </submittedName>
</protein>
<keyword evidence="3 6" id="KW-0808">Transferase</keyword>
<evidence type="ECO:0000256" key="4">
    <source>
        <dbReference type="SAM" id="Phobius"/>
    </source>
</evidence>
<reference evidence="7" key="1">
    <citation type="submission" date="2016-11" db="EMBL/GenBank/DDBJ databases">
        <authorList>
            <person name="Varghese N."/>
            <person name="Submissions S."/>
        </authorList>
    </citation>
    <scope>NUCLEOTIDE SEQUENCE [LARGE SCALE GENOMIC DNA]</scope>
    <source>
        <strain evidence="7">DSM 22212</strain>
    </source>
</reference>
<evidence type="ECO:0000259" key="5">
    <source>
        <dbReference type="Pfam" id="PF00535"/>
    </source>
</evidence>
<dbReference type="Pfam" id="PF00535">
    <property type="entry name" value="Glycos_transf_2"/>
    <property type="match status" value="1"/>
</dbReference>
<dbReference type="InterPro" id="IPR001173">
    <property type="entry name" value="Glyco_trans_2-like"/>
</dbReference>
<evidence type="ECO:0000313" key="6">
    <source>
        <dbReference type="EMBL" id="SHK72335.1"/>
    </source>
</evidence>
<dbReference type="InterPro" id="IPR029044">
    <property type="entry name" value="Nucleotide-diphossugar_trans"/>
</dbReference>
<keyword evidence="4" id="KW-1133">Transmembrane helix</keyword>
<dbReference type="GO" id="GO:0016757">
    <property type="term" value="F:glycosyltransferase activity"/>
    <property type="evidence" value="ECO:0007669"/>
    <property type="project" value="UniProtKB-KW"/>
</dbReference>
<sequence>MKEAFLAFLAVFHGIVLVYYVVLNGYYLITSLFAFWALRRHARREASMDIDDLIATAGAPAVTLIVPTYNEAATIEEACRSLLSLQYPEYEILIVNDGSTDNTLEVLRQTYHLIPTPRYPLARIPTARVRATYQSRTHPNLWVIDKENGKRADAINAGINFCRTPLLCIVDADGILERDALIRIVRPFLEDDRTIATGGIIRIVNGCVVRDGVVQEVRLPRNMLAKFQVLEYLRAFLAGRVGWDALKIMLLISGAFGMFRRSLVVAVGGLARDSIGEDLELTVRLHRYCRERGLPYAIHFVPDPVAWTEVPETIATLGRQRDRWHRGLIDTMRRHLRLLLNPRYGRIGMVAFPYFFFFEMIGPLIEFMGYIVFTVVLLLGLAHLPFVLLFLTVTILLGAVISFAAVGLEELSFRRYPRIRDLLELFLLAFLENFGYRQLHTYFRFRGFISYFRGQTGWGHMERKGFQTA</sequence>
<accession>A0A1M6USY2</accession>
<evidence type="ECO:0000256" key="3">
    <source>
        <dbReference type="ARBA" id="ARBA00022679"/>
    </source>
</evidence>
<gene>
    <name evidence="6" type="ORF">SAMN04488087_1849</name>
</gene>
<dbReference type="PANTHER" id="PTHR43630:SF1">
    <property type="entry name" value="POLY-BETA-1,6-N-ACETYL-D-GLUCOSAMINE SYNTHASE"/>
    <property type="match status" value="1"/>
</dbReference>
<feature type="transmembrane region" description="Helical" evidence="4">
    <location>
        <begin position="347"/>
        <end position="380"/>
    </location>
</feature>
<dbReference type="Gene3D" id="3.90.550.10">
    <property type="entry name" value="Spore Coat Polysaccharide Biosynthesis Protein SpsA, Chain A"/>
    <property type="match status" value="1"/>
</dbReference>
<dbReference type="AlphaFoldDB" id="A0A1M6USY2"/>
<name>A0A1M6USY2_9BACT</name>
<feature type="domain" description="Glycosyltransferase 2-like" evidence="5">
    <location>
        <begin position="64"/>
        <end position="210"/>
    </location>
</feature>
<dbReference type="RefSeq" id="WP_072715669.1">
    <property type="nucleotide sequence ID" value="NZ_FRAU01000005.1"/>
</dbReference>
<keyword evidence="4" id="KW-0812">Transmembrane</keyword>
<dbReference type="EMBL" id="FRAU01000005">
    <property type="protein sequence ID" value="SHK72335.1"/>
    <property type="molecule type" value="Genomic_DNA"/>
</dbReference>
<dbReference type="STRING" id="633813.SAMN04488087_1849"/>
<keyword evidence="7" id="KW-1185">Reference proteome</keyword>
<proteinExistence type="inferred from homology"/>
<dbReference type="CDD" id="cd06423">
    <property type="entry name" value="CESA_like"/>
    <property type="match status" value="1"/>
</dbReference>
<comment type="similarity">
    <text evidence="1">Belongs to the glycosyltransferase 2 family.</text>
</comment>
<evidence type="ECO:0000313" key="7">
    <source>
        <dbReference type="Proteomes" id="UP000185812"/>
    </source>
</evidence>
<dbReference type="PANTHER" id="PTHR43630">
    <property type="entry name" value="POLY-BETA-1,6-N-ACETYL-D-GLUCOSAMINE SYNTHASE"/>
    <property type="match status" value="1"/>
</dbReference>